<dbReference type="Proteomes" id="UP001062165">
    <property type="component" value="Chromosome"/>
</dbReference>
<proteinExistence type="predicted"/>
<gene>
    <name evidence="1" type="ORF">N7E81_16395</name>
</gene>
<name>A0ABY6CYE6_9BACT</name>
<keyword evidence="2" id="KW-1185">Reference proteome</keyword>
<sequence>MESSKQTASQKPTTAFLDKIERLFNTGIKMDLPFAIWRNPKEQIIHATLQLDQESDIPEEIEHAPTGFLVHPFQKTDAHQARFIKSDVLLDSELNEVLLSSRVQRQRR</sequence>
<reference evidence="1" key="1">
    <citation type="submission" date="2022-10" db="EMBL/GenBank/DDBJ databases">
        <title>Comparative genomics and taxonomic characterization of three novel marine species of genus Reichenbachiella exhibiting antioxidant and polysaccharide degradation activities.</title>
        <authorList>
            <person name="Muhammad N."/>
            <person name="Lee Y.-J."/>
            <person name="Ko J."/>
            <person name="Kim S.-G."/>
        </authorList>
    </citation>
    <scope>NUCLEOTIDE SEQUENCE</scope>
    <source>
        <strain evidence="1">Wsw4-B4</strain>
    </source>
</reference>
<protein>
    <recommendedName>
        <fullName evidence="3">YjbR protein</fullName>
    </recommendedName>
</protein>
<accession>A0ABY6CYE6</accession>
<organism evidence="1 2">
    <name type="scientific">Reichenbachiella carrageenanivorans</name>
    <dbReference type="NCBI Taxonomy" id="2979869"/>
    <lineage>
        <taxon>Bacteria</taxon>
        <taxon>Pseudomonadati</taxon>
        <taxon>Bacteroidota</taxon>
        <taxon>Cytophagia</taxon>
        <taxon>Cytophagales</taxon>
        <taxon>Reichenbachiellaceae</taxon>
        <taxon>Reichenbachiella</taxon>
    </lineage>
</organism>
<evidence type="ECO:0008006" key="3">
    <source>
        <dbReference type="Google" id="ProtNLM"/>
    </source>
</evidence>
<evidence type="ECO:0000313" key="1">
    <source>
        <dbReference type="EMBL" id="UXX78936.1"/>
    </source>
</evidence>
<evidence type="ECO:0000313" key="2">
    <source>
        <dbReference type="Proteomes" id="UP001062165"/>
    </source>
</evidence>
<dbReference type="EMBL" id="CP106735">
    <property type="protein sequence ID" value="UXX78936.1"/>
    <property type="molecule type" value="Genomic_DNA"/>
</dbReference>
<dbReference type="RefSeq" id="WP_263050680.1">
    <property type="nucleotide sequence ID" value="NZ_CP106735.1"/>
</dbReference>